<comment type="caution">
    <text evidence="4">The sequence shown here is derived from an EMBL/GenBank/DDBJ whole genome shotgun (WGS) entry which is preliminary data.</text>
</comment>
<dbReference type="SUPFAM" id="SSF141457">
    <property type="entry name" value="BH3618-like"/>
    <property type="match status" value="1"/>
</dbReference>
<evidence type="ECO:0000256" key="3">
    <source>
        <dbReference type="ARBA" id="ARBA00022845"/>
    </source>
</evidence>
<keyword evidence="4" id="KW-0969">Cilium</keyword>
<accession>A0A8I1MWV0</accession>
<sequence length="171" mass="18263">MSLAQPESVTTSALAQVGTAPSNAMEVATRFGLLPVGQHQIWTVSSPLPGFETLQRFVLIGVQTELPFLWLQSIDDAGVSFLLAPAAHFGLRYARIDAQSLPMVMVLLPTQSGQPLRAHGQAPLVFDAQLGQFEQHIVEASEVEGDGVFAPLAEVLAPPGLMSRLLALNPQ</sequence>
<dbReference type="Proteomes" id="UP000664800">
    <property type="component" value="Unassembled WGS sequence"/>
</dbReference>
<dbReference type="AlphaFoldDB" id="A0A8I1MWV0"/>
<name>A0A8I1MWV0_THIA3</name>
<keyword evidence="4" id="KW-0966">Cell projection</keyword>
<keyword evidence="4" id="KW-0282">Flagellum</keyword>
<dbReference type="GO" id="GO:0006417">
    <property type="term" value="P:regulation of translation"/>
    <property type="evidence" value="ECO:0007669"/>
    <property type="project" value="UniProtKB-KW"/>
</dbReference>
<dbReference type="Pfam" id="PF02623">
    <property type="entry name" value="FliW"/>
    <property type="match status" value="1"/>
</dbReference>
<reference evidence="4" key="1">
    <citation type="submission" date="2021-02" db="EMBL/GenBank/DDBJ databases">
        <title>Thiocyanate and organic carbon inputs drive convergent selection for specific autotrophic Afipia and Thiobacillus strains within complex microbiomes.</title>
        <authorList>
            <person name="Huddy R.J."/>
            <person name="Sachdeva R."/>
            <person name="Kadzinga F."/>
            <person name="Kantor R.S."/>
            <person name="Harrison S.T.L."/>
            <person name="Banfield J.F."/>
        </authorList>
    </citation>
    <scope>NUCLEOTIDE SEQUENCE</scope>
    <source>
        <strain evidence="4">SCN18_13_7_16_R3_B_64_19</strain>
    </source>
</reference>
<evidence type="ECO:0000313" key="5">
    <source>
        <dbReference type="Proteomes" id="UP000664800"/>
    </source>
</evidence>
<organism evidence="4 5">
    <name type="scientific">Thiomonas arsenitoxydans (strain DSM 22701 / CIP 110005 / 3As)</name>
    <dbReference type="NCBI Taxonomy" id="426114"/>
    <lineage>
        <taxon>Bacteria</taxon>
        <taxon>Pseudomonadati</taxon>
        <taxon>Pseudomonadota</taxon>
        <taxon>Betaproteobacteria</taxon>
        <taxon>Burkholderiales</taxon>
        <taxon>Thiomonas</taxon>
    </lineage>
</organism>
<proteinExistence type="predicted"/>
<dbReference type="InterPro" id="IPR024046">
    <property type="entry name" value="Flagellar_assmbl_FliW_dom_sf"/>
</dbReference>
<dbReference type="PANTHER" id="PTHR39190">
    <property type="entry name" value="FLAGELLAR ASSEMBLY FACTOR FLIW"/>
    <property type="match status" value="1"/>
</dbReference>
<keyword evidence="1" id="KW-0963">Cytoplasm</keyword>
<keyword evidence="3" id="KW-0810">Translation regulation</keyword>
<dbReference type="Gene3D" id="2.30.290.10">
    <property type="entry name" value="BH3618-like"/>
    <property type="match status" value="1"/>
</dbReference>
<keyword evidence="2" id="KW-1005">Bacterial flagellum biogenesis</keyword>
<dbReference type="InterPro" id="IPR003775">
    <property type="entry name" value="Flagellar_assembly_factor_FliW"/>
</dbReference>
<gene>
    <name evidence="4" type="ORF">J0I24_13135</name>
</gene>
<evidence type="ECO:0000256" key="2">
    <source>
        <dbReference type="ARBA" id="ARBA00022795"/>
    </source>
</evidence>
<dbReference type="GO" id="GO:0044780">
    <property type="term" value="P:bacterial-type flagellum assembly"/>
    <property type="evidence" value="ECO:0007669"/>
    <property type="project" value="InterPro"/>
</dbReference>
<evidence type="ECO:0000256" key="1">
    <source>
        <dbReference type="ARBA" id="ARBA00022490"/>
    </source>
</evidence>
<dbReference type="EMBL" id="JAFKMR010000026">
    <property type="protein sequence ID" value="MBN8745230.1"/>
    <property type="molecule type" value="Genomic_DNA"/>
</dbReference>
<protein>
    <submittedName>
        <fullName evidence="4">Flagellar assembly protein FliW</fullName>
    </submittedName>
</protein>
<dbReference type="PANTHER" id="PTHR39190:SF1">
    <property type="entry name" value="FLAGELLAR ASSEMBLY FACTOR FLIW"/>
    <property type="match status" value="1"/>
</dbReference>
<evidence type="ECO:0000313" key="4">
    <source>
        <dbReference type="EMBL" id="MBN8745230.1"/>
    </source>
</evidence>